<name>A0AAE2SZH4_RHILE</name>
<dbReference type="Proteomes" id="UP000538507">
    <property type="component" value="Unassembled WGS sequence"/>
</dbReference>
<evidence type="ECO:0000256" key="1">
    <source>
        <dbReference type="ARBA" id="ARBA00023027"/>
    </source>
</evidence>
<dbReference type="PANTHER" id="PTHR43574">
    <property type="entry name" value="EPIMERASE-RELATED"/>
    <property type="match status" value="1"/>
</dbReference>
<dbReference type="Pfam" id="PF01370">
    <property type="entry name" value="Epimerase"/>
    <property type="match status" value="1"/>
</dbReference>
<comment type="caution">
    <text evidence="3">The sequence shown here is derived from an EMBL/GenBank/DDBJ whole genome shotgun (WGS) entry which is preliminary data.</text>
</comment>
<dbReference type="SUPFAM" id="SSF51735">
    <property type="entry name" value="NAD(P)-binding Rossmann-fold domains"/>
    <property type="match status" value="1"/>
</dbReference>
<dbReference type="AlphaFoldDB" id="A0AAE2SZH4"/>
<organism evidence="3 4">
    <name type="scientific">Rhizobium leguminosarum</name>
    <dbReference type="NCBI Taxonomy" id="384"/>
    <lineage>
        <taxon>Bacteria</taxon>
        <taxon>Pseudomonadati</taxon>
        <taxon>Pseudomonadota</taxon>
        <taxon>Alphaproteobacteria</taxon>
        <taxon>Hyphomicrobiales</taxon>
        <taxon>Rhizobiaceae</taxon>
        <taxon>Rhizobium/Agrobacterium group</taxon>
        <taxon>Rhizobium</taxon>
    </lineage>
</organism>
<dbReference type="EC" id="5.1.3.6" evidence="3"/>
<evidence type="ECO:0000313" key="4">
    <source>
        <dbReference type="Proteomes" id="UP000538507"/>
    </source>
</evidence>
<reference evidence="3 4" key="1">
    <citation type="submission" date="2020-08" db="EMBL/GenBank/DDBJ databases">
        <title>Genomic Encyclopedia of Type Strains, Phase IV (KMG-V): Genome sequencing to study the core and pangenomes of soil and plant-associated prokaryotes.</title>
        <authorList>
            <person name="Whitman W."/>
        </authorList>
    </citation>
    <scope>NUCLEOTIDE SEQUENCE [LARGE SCALE GENOMIC DNA]</scope>
    <source>
        <strain evidence="3 4">SEMIA 415</strain>
    </source>
</reference>
<keyword evidence="1" id="KW-0520">NAD</keyword>
<evidence type="ECO:0000313" key="3">
    <source>
        <dbReference type="EMBL" id="MBB4294147.1"/>
    </source>
</evidence>
<sequence length="332" mass="36942">MQFLVTGTGGFIGFHLARRLLEEGHSVTGFDGMTPYYDVSLKERRHAILSSYRNFHPVIAMLENRERLAEAFNSARPDVVVHLAAQAGVRYSLENPDAYIGSNLVGSWNILDLCRQFRPNHLLLASTSSIYGANSKIPFGESDKADEPLTLYAATKKAMEVMAHSQSHLHKIPTTAFRFFTVYGPWGRPDMALFKFVSAILDGKPIDVYGHGQMSRDFTYIDDLVEAIVRLIPVIPQSSTPTDAAIDTISMHAPFRIVNIGGGQPVGLEAFIETVEQALDQKALRNMLPMQQGDVPRTYAAPELLRSLTGYTPQTPVSEGVRRFVEWYSQAH</sequence>
<protein>
    <submittedName>
        <fullName evidence="3">UDP-glucuronate 4-epimerase</fullName>
        <ecNumber evidence="3">5.1.3.6</ecNumber>
    </submittedName>
</protein>
<evidence type="ECO:0000259" key="2">
    <source>
        <dbReference type="Pfam" id="PF01370"/>
    </source>
</evidence>
<proteinExistence type="predicted"/>
<dbReference type="EMBL" id="JACIGO010000014">
    <property type="protein sequence ID" value="MBB4294147.1"/>
    <property type="molecule type" value="Genomic_DNA"/>
</dbReference>
<feature type="domain" description="NAD-dependent epimerase/dehydratase" evidence="2">
    <location>
        <begin position="4"/>
        <end position="232"/>
    </location>
</feature>
<dbReference type="InterPro" id="IPR001509">
    <property type="entry name" value="Epimerase_deHydtase"/>
</dbReference>
<dbReference type="Gene3D" id="3.40.50.720">
    <property type="entry name" value="NAD(P)-binding Rossmann-like Domain"/>
    <property type="match status" value="1"/>
</dbReference>
<dbReference type="CDD" id="cd05253">
    <property type="entry name" value="UDP_GE_SDE_e"/>
    <property type="match status" value="1"/>
</dbReference>
<dbReference type="RefSeq" id="WP_183610487.1">
    <property type="nucleotide sequence ID" value="NZ_JACHAZ010000014.1"/>
</dbReference>
<dbReference type="PRINTS" id="PR01713">
    <property type="entry name" value="NUCEPIMERASE"/>
</dbReference>
<dbReference type="GO" id="GO:0050378">
    <property type="term" value="F:UDP-glucuronate 4-epimerase activity"/>
    <property type="evidence" value="ECO:0007669"/>
    <property type="project" value="UniProtKB-EC"/>
</dbReference>
<accession>A0AAE2SZH4</accession>
<gene>
    <name evidence="3" type="ORF">GGE16_006246</name>
</gene>
<dbReference type="InterPro" id="IPR036291">
    <property type="entry name" value="NAD(P)-bd_dom_sf"/>
</dbReference>
<keyword evidence="3" id="KW-0413">Isomerase</keyword>